<dbReference type="Pfam" id="PF13561">
    <property type="entry name" value="adh_short_C2"/>
    <property type="match status" value="1"/>
</dbReference>
<dbReference type="PRINTS" id="PR00081">
    <property type="entry name" value="GDHRDH"/>
</dbReference>
<comment type="similarity">
    <text evidence="1">Belongs to the short-chain dehydrogenases/reductases (SDR) family.</text>
</comment>
<dbReference type="Proteomes" id="UP001500642">
    <property type="component" value="Unassembled WGS sequence"/>
</dbReference>
<keyword evidence="2" id="KW-0560">Oxidoreductase</keyword>
<dbReference type="InterPro" id="IPR036291">
    <property type="entry name" value="NAD(P)-bd_dom_sf"/>
</dbReference>
<dbReference type="PANTHER" id="PTHR43943:SF17">
    <property type="entry name" value="3-PHENYLPROPIONATE-DIHYDRODIOL_CINNAMIC ACID-DIHYDRODIOL DEHYDROGENASE"/>
    <property type="match status" value="1"/>
</dbReference>
<evidence type="ECO:0000313" key="4">
    <source>
        <dbReference type="Proteomes" id="UP001500642"/>
    </source>
</evidence>
<name>A0ABP8JTY7_9MICO</name>
<comment type="caution">
    <text evidence="3">The sequence shown here is derived from an EMBL/GenBank/DDBJ whole genome shotgun (WGS) entry which is preliminary data.</text>
</comment>
<evidence type="ECO:0000256" key="1">
    <source>
        <dbReference type="ARBA" id="ARBA00006484"/>
    </source>
</evidence>
<evidence type="ECO:0000313" key="3">
    <source>
        <dbReference type="EMBL" id="GAA4395937.1"/>
    </source>
</evidence>
<dbReference type="EMBL" id="BAABGL010000036">
    <property type="protein sequence ID" value="GAA4395937.1"/>
    <property type="molecule type" value="Genomic_DNA"/>
</dbReference>
<organism evidence="3 4">
    <name type="scientific">Brevibacterium pityocampae</name>
    <dbReference type="NCBI Taxonomy" id="506594"/>
    <lineage>
        <taxon>Bacteria</taxon>
        <taxon>Bacillati</taxon>
        <taxon>Actinomycetota</taxon>
        <taxon>Actinomycetes</taxon>
        <taxon>Micrococcales</taxon>
        <taxon>Brevibacteriaceae</taxon>
        <taxon>Brevibacterium</taxon>
    </lineage>
</organism>
<evidence type="ECO:0000256" key="2">
    <source>
        <dbReference type="ARBA" id="ARBA00023002"/>
    </source>
</evidence>
<keyword evidence="4" id="KW-1185">Reference proteome</keyword>
<dbReference type="SUPFAM" id="SSF51735">
    <property type="entry name" value="NAD(P)-binding Rossmann-fold domains"/>
    <property type="match status" value="1"/>
</dbReference>
<dbReference type="RefSeq" id="WP_345032757.1">
    <property type="nucleotide sequence ID" value="NZ_BAABGL010000036.1"/>
</dbReference>
<accession>A0ABP8JTY7</accession>
<dbReference type="PANTHER" id="PTHR43943">
    <property type="entry name" value="DEHYDROGENASE/REDUCTASE (SDR FAMILY) MEMBER 4"/>
    <property type="match status" value="1"/>
</dbReference>
<protein>
    <submittedName>
        <fullName evidence="3">SDR family oxidoreductase</fullName>
    </submittedName>
</protein>
<reference evidence="4" key="1">
    <citation type="journal article" date="2019" name="Int. J. Syst. Evol. Microbiol.">
        <title>The Global Catalogue of Microorganisms (GCM) 10K type strain sequencing project: providing services to taxonomists for standard genome sequencing and annotation.</title>
        <authorList>
            <consortium name="The Broad Institute Genomics Platform"/>
            <consortium name="The Broad Institute Genome Sequencing Center for Infectious Disease"/>
            <person name="Wu L."/>
            <person name="Ma J."/>
        </authorList>
    </citation>
    <scope>NUCLEOTIDE SEQUENCE [LARGE SCALE GENOMIC DNA]</scope>
    <source>
        <strain evidence="4">JCM 17808</strain>
    </source>
</reference>
<proteinExistence type="inferred from homology"/>
<dbReference type="Gene3D" id="3.40.50.720">
    <property type="entry name" value="NAD(P)-binding Rossmann-like Domain"/>
    <property type="match status" value="1"/>
</dbReference>
<sequence>MDLSLANSAYIVTGGTSGLGLATAQALISEGAHVLVSSRSQEKVDAAVAELGDGSHGIALDNASPEAPATLFRTAAEAFPGSPVHGLMISVGGPKKGRFFETTEDDWRAALDSVLLGTLRLARYAGEHLGPGSAIGMVLSSSVWTPVPDIAISNGLRPGLGMMVKTLSDELGPRDIRVVGVAPGIIRTPRVGSAEVPTDHIPLRRLGTPEEFGRVAAFLLSPAAAYVTGSVIPVDGGMIRAL</sequence>
<dbReference type="InterPro" id="IPR002347">
    <property type="entry name" value="SDR_fam"/>
</dbReference>
<gene>
    <name evidence="3" type="ORF">GCM10023167_26760</name>
</gene>